<organism evidence="1 2">
    <name type="scientific">Cochliobolus carbonum (strain 26-R-13)</name>
    <name type="common">Maize leaf spot fungus</name>
    <name type="synonym">Bipolaris zeicola</name>
    <dbReference type="NCBI Taxonomy" id="930089"/>
    <lineage>
        <taxon>Eukaryota</taxon>
        <taxon>Fungi</taxon>
        <taxon>Dikarya</taxon>
        <taxon>Ascomycota</taxon>
        <taxon>Pezizomycotina</taxon>
        <taxon>Dothideomycetes</taxon>
        <taxon>Pleosporomycetidae</taxon>
        <taxon>Pleosporales</taxon>
        <taxon>Pleosporineae</taxon>
        <taxon>Pleosporaceae</taxon>
        <taxon>Bipolaris</taxon>
    </lineage>
</organism>
<gene>
    <name evidence="1" type="ORF">COCCADRAFT_29422</name>
</gene>
<proteinExistence type="predicted"/>
<keyword evidence="2" id="KW-1185">Reference proteome</keyword>
<dbReference type="Proteomes" id="UP000053841">
    <property type="component" value="Unassembled WGS sequence"/>
</dbReference>
<dbReference type="EMBL" id="KI964744">
    <property type="protein sequence ID" value="EUC29503.1"/>
    <property type="molecule type" value="Genomic_DNA"/>
</dbReference>
<dbReference type="eggNOG" id="ENOG502RNBJ">
    <property type="taxonomic scope" value="Eukaryota"/>
</dbReference>
<evidence type="ECO:0000313" key="2">
    <source>
        <dbReference type="Proteomes" id="UP000053841"/>
    </source>
</evidence>
<sequence length="159" mass="17721">MPEFSDTPPAAHQISLLLHTAVDFGLNSGVGIGIIQSTAPARSKIRRKCTATRIKVQSIMVLCSLPAVVELIKHHQAHGPNSLESVVSKEDRSMIRRVLATVRRLSRYDVQVSIVENGAEGDIGKATRAKMIASHRKKRLLRRRRHERRIMSKKCRDGG</sequence>
<protein>
    <submittedName>
        <fullName evidence="1">Uncharacterized protein</fullName>
    </submittedName>
</protein>
<dbReference type="OrthoDB" id="5421503at2759"/>
<dbReference type="AlphaFoldDB" id="W6XUR8"/>
<dbReference type="KEGG" id="bze:COCCADRAFT_29422"/>
<reference evidence="1 2" key="1">
    <citation type="journal article" date="2013" name="PLoS Genet.">
        <title>Comparative genome structure, secondary metabolite, and effector coding capacity across Cochliobolus pathogens.</title>
        <authorList>
            <person name="Condon B.J."/>
            <person name="Leng Y."/>
            <person name="Wu D."/>
            <person name="Bushley K.E."/>
            <person name="Ohm R.A."/>
            <person name="Otillar R."/>
            <person name="Martin J."/>
            <person name="Schackwitz W."/>
            <person name="Grimwood J."/>
            <person name="MohdZainudin N."/>
            <person name="Xue C."/>
            <person name="Wang R."/>
            <person name="Manning V.A."/>
            <person name="Dhillon B."/>
            <person name="Tu Z.J."/>
            <person name="Steffenson B.J."/>
            <person name="Salamov A."/>
            <person name="Sun H."/>
            <person name="Lowry S."/>
            <person name="LaButti K."/>
            <person name="Han J."/>
            <person name="Copeland A."/>
            <person name="Lindquist E."/>
            <person name="Barry K."/>
            <person name="Schmutz J."/>
            <person name="Baker S.E."/>
            <person name="Ciuffetti L.M."/>
            <person name="Grigoriev I.V."/>
            <person name="Zhong S."/>
            <person name="Turgeon B.G."/>
        </authorList>
    </citation>
    <scope>NUCLEOTIDE SEQUENCE [LARGE SCALE GENOMIC DNA]</scope>
    <source>
        <strain evidence="1 2">26-R-13</strain>
    </source>
</reference>
<evidence type="ECO:0000313" key="1">
    <source>
        <dbReference type="EMBL" id="EUC29503.1"/>
    </source>
</evidence>
<dbReference type="GeneID" id="19146567"/>
<accession>W6XUR8</accession>
<name>W6XUR8_COCC2</name>
<dbReference type="RefSeq" id="XP_007716187.1">
    <property type="nucleotide sequence ID" value="XM_007717997.1"/>
</dbReference>
<dbReference type="HOGENOM" id="CLU_1660426_0_0_1"/>